<dbReference type="EMBL" id="JAACJK010000013">
    <property type="protein sequence ID" value="KAF5338464.1"/>
    <property type="molecule type" value="Genomic_DNA"/>
</dbReference>
<dbReference type="Proteomes" id="UP000541558">
    <property type="component" value="Unassembled WGS sequence"/>
</dbReference>
<gene>
    <name evidence="1" type="ORF">D9611_013237</name>
</gene>
<evidence type="ECO:0000313" key="2">
    <source>
        <dbReference type="Proteomes" id="UP000541558"/>
    </source>
</evidence>
<sequence length="80" mass="8666">MLPGLVYITLKMFANRNAKLSGAPRPCSGAGEYYVHVLGLGFAVPASPLSNHANLPHSQRKLTLRGFTHPQLQHMDTTPA</sequence>
<dbReference type="AlphaFoldDB" id="A0A8H5CB27"/>
<reference evidence="1 2" key="1">
    <citation type="journal article" date="2020" name="ISME J.">
        <title>Uncovering the hidden diversity of litter-decomposition mechanisms in mushroom-forming fungi.</title>
        <authorList>
            <person name="Floudas D."/>
            <person name="Bentzer J."/>
            <person name="Ahren D."/>
            <person name="Johansson T."/>
            <person name="Persson P."/>
            <person name="Tunlid A."/>
        </authorList>
    </citation>
    <scope>NUCLEOTIDE SEQUENCE [LARGE SCALE GENOMIC DNA]</scope>
    <source>
        <strain evidence="1 2">CBS 175.51</strain>
    </source>
</reference>
<protein>
    <submittedName>
        <fullName evidence="1">Uncharacterized protein</fullName>
    </submittedName>
</protein>
<keyword evidence="2" id="KW-1185">Reference proteome</keyword>
<accession>A0A8H5CB27</accession>
<organism evidence="1 2">
    <name type="scientific">Ephemerocybe angulata</name>
    <dbReference type="NCBI Taxonomy" id="980116"/>
    <lineage>
        <taxon>Eukaryota</taxon>
        <taxon>Fungi</taxon>
        <taxon>Dikarya</taxon>
        <taxon>Basidiomycota</taxon>
        <taxon>Agaricomycotina</taxon>
        <taxon>Agaricomycetes</taxon>
        <taxon>Agaricomycetidae</taxon>
        <taxon>Agaricales</taxon>
        <taxon>Agaricineae</taxon>
        <taxon>Psathyrellaceae</taxon>
        <taxon>Ephemerocybe</taxon>
    </lineage>
</organism>
<evidence type="ECO:0000313" key="1">
    <source>
        <dbReference type="EMBL" id="KAF5338464.1"/>
    </source>
</evidence>
<proteinExistence type="predicted"/>
<name>A0A8H5CB27_9AGAR</name>
<comment type="caution">
    <text evidence="1">The sequence shown here is derived from an EMBL/GenBank/DDBJ whole genome shotgun (WGS) entry which is preliminary data.</text>
</comment>